<feature type="region of interest" description="Disordered" evidence="3">
    <location>
        <begin position="140"/>
        <end position="167"/>
    </location>
</feature>
<dbReference type="Proteomes" id="UP000266841">
    <property type="component" value="Unassembled WGS sequence"/>
</dbReference>
<feature type="compositionally biased region" description="Low complexity" evidence="3">
    <location>
        <begin position="48"/>
        <end position="61"/>
    </location>
</feature>
<name>K0SLP6_THAOC</name>
<dbReference type="InterPro" id="IPR001487">
    <property type="entry name" value="Bromodomain"/>
</dbReference>
<evidence type="ECO:0000313" key="5">
    <source>
        <dbReference type="EMBL" id="EJK67193.1"/>
    </source>
</evidence>
<protein>
    <recommendedName>
        <fullName evidence="4">Bromo domain-containing protein</fullName>
    </recommendedName>
</protein>
<evidence type="ECO:0000259" key="4">
    <source>
        <dbReference type="PROSITE" id="PS50014"/>
    </source>
</evidence>
<proteinExistence type="predicted"/>
<dbReference type="PROSITE" id="PS50014">
    <property type="entry name" value="BROMODOMAIN_2"/>
    <property type="match status" value="1"/>
</dbReference>
<feature type="domain" description="Bromo" evidence="4">
    <location>
        <begin position="174"/>
        <end position="214"/>
    </location>
</feature>
<dbReference type="SUPFAM" id="SSF47370">
    <property type="entry name" value="Bromodomain"/>
    <property type="match status" value="1"/>
</dbReference>
<evidence type="ECO:0000256" key="2">
    <source>
        <dbReference type="PROSITE-ProRule" id="PRU00035"/>
    </source>
</evidence>
<dbReference type="EMBL" id="AGNL01013542">
    <property type="protein sequence ID" value="EJK67193.1"/>
    <property type="molecule type" value="Genomic_DNA"/>
</dbReference>
<dbReference type="OrthoDB" id="21449at2759"/>
<feature type="compositionally biased region" description="Polar residues" evidence="3">
    <location>
        <begin position="150"/>
        <end position="165"/>
    </location>
</feature>
<evidence type="ECO:0000256" key="1">
    <source>
        <dbReference type="ARBA" id="ARBA00023117"/>
    </source>
</evidence>
<organism evidence="5 6">
    <name type="scientific">Thalassiosira oceanica</name>
    <name type="common">Marine diatom</name>
    <dbReference type="NCBI Taxonomy" id="159749"/>
    <lineage>
        <taxon>Eukaryota</taxon>
        <taxon>Sar</taxon>
        <taxon>Stramenopiles</taxon>
        <taxon>Ochrophyta</taxon>
        <taxon>Bacillariophyta</taxon>
        <taxon>Coscinodiscophyceae</taxon>
        <taxon>Thalassiosirophycidae</taxon>
        <taxon>Thalassiosirales</taxon>
        <taxon>Thalassiosiraceae</taxon>
        <taxon>Thalassiosira</taxon>
    </lineage>
</organism>
<comment type="caution">
    <text evidence="5">The sequence shown here is derived from an EMBL/GenBank/DDBJ whole genome shotgun (WGS) entry which is preliminary data.</text>
</comment>
<keyword evidence="1 2" id="KW-0103">Bromodomain</keyword>
<sequence>MLRENGPYSSIGGGGPAEPKVEWDLIEGQLQTFGDGGCGGEDGDQCPSRRAAGRRLALPPSYDASGPPRTGRVPRLLPALFGRAPREHLDRNDYQREVDASEDHARSDVPDDDVSAVSPRVIVAQPRGMRAGLAVGGEEDIVRTPGDPATRSTAGSRGRTASTRGTGALDTVGIPDYLKIVRRPMDYGTITRNLINGQYAPQETQEGRDLPTTG</sequence>
<dbReference type="InterPro" id="IPR036427">
    <property type="entry name" value="Bromodomain-like_sf"/>
</dbReference>
<evidence type="ECO:0000256" key="3">
    <source>
        <dbReference type="SAM" id="MobiDB-lite"/>
    </source>
</evidence>
<keyword evidence="6" id="KW-1185">Reference proteome</keyword>
<feature type="region of interest" description="Disordered" evidence="3">
    <location>
        <begin position="32"/>
        <end position="75"/>
    </location>
</feature>
<feature type="region of interest" description="Disordered" evidence="3">
    <location>
        <begin position="1"/>
        <end position="20"/>
    </location>
</feature>
<dbReference type="Gene3D" id="1.20.920.10">
    <property type="entry name" value="Bromodomain-like"/>
    <property type="match status" value="1"/>
</dbReference>
<reference evidence="5 6" key="1">
    <citation type="journal article" date="2012" name="Genome Biol.">
        <title>Genome and low-iron response of an oceanic diatom adapted to chronic iron limitation.</title>
        <authorList>
            <person name="Lommer M."/>
            <person name="Specht M."/>
            <person name="Roy A.S."/>
            <person name="Kraemer L."/>
            <person name="Andreson R."/>
            <person name="Gutowska M.A."/>
            <person name="Wolf J."/>
            <person name="Bergner S.V."/>
            <person name="Schilhabel M.B."/>
            <person name="Klostermeier U.C."/>
            <person name="Beiko R.G."/>
            <person name="Rosenstiel P."/>
            <person name="Hippler M."/>
            <person name="Laroche J."/>
        </authorList>
    </citation>
    <scope>NUCLEOTIDE SEQUENCE [LARGE SCALE GENOMIC DNA]</scope>
    <source>
        <strain evidence="5 6">CCMP1005</strain>
    </source>
</reference>
<feature type="region of interest" description="Disordered" evidence="3">
    <location>
        <begin position="87"/>
        <end position="114"/>
    </location>
</feature>
<accession>K0SLP6</accession>
<gene>
    <name evidence="5" type="ORF">THAOC_11806</name>
</gene>
<feature type="compositionally biased region" description="Basic and acidic residues" evidence="3">
    <location>
        <begin position="87"/>
        <end position="109"/>
    </location>
</feature>
<dbReference type="AlphaFoldDB" id="K0SLP6"/>
<feature type="non-terminal residue" evidence="5">
    <location>
        <position position="214"/>
    </location>
</feature>
<evidence type="ECO:0000313" key="6">
    <source>
        <dbReference type="Proteomes" id="UP000266841"/>
    </source>
</evidence>